<dbReference type="AlphaFoldDB" id="A0A1L5FAW3"/>
<dbReference type="GO" id="GO:0016020">
    <property type="term" value="C:membrane"/>
    <property type="evidence" value="ECO:0007669"/>
    <property type="project" value="UniProtKB-SubCell"/>
</dbReference>
<dbReference type="Proteomes" id="UP000184604">
    <property type="component" value="Chromosome"/>
</dbReference>
<dbReference type="CDD" id="cd13597">
    <property type="entry name" value="PBP2_lipoprotein_Tp32"/>
    <property type="match status" value="1"/>
</dbReference>
<keyword evidence="3" id="KW-0472">Membrane</keyword>
<evidence type="ECO:0000256" key="7">
    <source>
        <dbReference type="PIRSR" id="PIRSR002854-1"/>
    </source>
</evidence>
<keyword evidence="2" id="KW-0732">Signal</keyword>
<dbReference type="EMBL" id="CP018335">
    <property type="protein sequence ID" value="APM40156.1"/>
    <property type="molecule type" value="Genomic_DNA"/>
</dbReference>
<gene>
    <name evidence="8" type="ORF">BS101_16100</name>
</gene>
<proteinExistence type="inferred from homology"/>
<comment type="similarity">
    <text evidence="6">Belongs to the nlpA lipoprotein family.</text>
</comment>
<dbReference type="InterPro" id="IPR004872">
    <property type="entry name" value="Lipoprotein_NlpA"/>
</dbReference>
<dbReference type="Pfam" id="PF03180">
    <property type="entry name" value="Lipoprotein_9"/>
    <property type="match status" value="1"/>
</dbReference>
<dbReference type="RefSeq" id="WP_073539762.1">
    <property type="nucleotide sequence ID" value="NZ_CP018335.1"/>
</dbReference>
<evidence type="ECO:0000256" key="1">
    <source>
        <dbReference type="ARBA" id="ARBA00004635"/>
    </source>
</evidence>
<dbReference type="OrthoDB" id="9812878at2"/>
<evidence type="ECO:0000313" key="8">
    <source>
        <dbReference type="EMBL" id="APM40156.1"/>
    </source>
</evidence>
<protein>
    <recommendedName>
        <fullName evidence="6">Lipoprotein</fullName>
    </recommendedName>
</protein>
<evidence type="ECO:0000256" key="2">
    <source>
        <dbReference type="ARBA" id="ARBA00022729"/>
    </source>
</evidence>
<name>A0A1L5FAW3_CLOKL</name>
<dbReference type="SUPFAM" id="SSF53850">
    <property type="entry name" value="Periplasmic binding protein-like II"/>
    <property type="match status" value="1"/>
</dbReference>
<evidence type="ECO:0000256" key="5">
    <source>
        <dbReference type="ARBA" id="ARBA00023288"/>
    </source>
</evidence>
<evidence type="ECO:0000313" key="9">
    <source>
        <dbReference type="Proteomes" id="UP000184604"/>
    </source>
</evidence>
<organism evidence="8 9">
    <name type="scientific">Clostridium kluyveri</name>
    <dbReference type="NCBI Taxonomy" id="1534"/>
    <lineage>
        <taxon>Bacteria</taxon>
        <taxon>Bacillati</taxon>
        <taxon>Bacillota</taxon>
        <taxon>Clostridia</taxon>
        <taxon>Eubacteriales</taxon>
        <taxon>Clostridiaceae</taxon>
        <taxon>Clostridium</taxon>
    </lineage>
</organism>
<sequence>MKRVLTVILSLIFVLALVGCGTQKSEGSTSKSEDKTTIKIGASPQPHKEILEKVKPILKKAGYDLQIVEFTDYVTPNKALQSGEIDANFFQHIPYLEEFNKKNNTDLVYVAKVHIEPMGFYSSKIKSLSELKDGAQIAIPNDATNGARALKLLAKEGLIKVKDGDTISKLDITENKKNLNIQEVDAPQLPRILADVDGAVINTNYALEANLNPTKDAIAIESKDSPYANIIAVKKEDKDKPYIKALAKAVNDEQIRKFINENYKGSIVPVF</sequence>
<keyword evidence="4" id="KW-0564">Palmitate</keyword>
<evidence type="ECO:0000256" key="6">
    <source>
        <dbReference type="PIRNR" id="PIRNR002854"/>
    </source>
</evidence>
<accession>A0A1L5FAW3</accession>
<evidence type="ECO:0000256" key="3">
    <source>
        <dbReference type="ARBA" id="ARBA00023136"/>
    </source>
</evidence>
<dbReference type="Gene3D" id="3.40.190.10">
    <property type="entry name" value="Periplasmic binding protein-like II"/>
    <property type="match status" value="2"/>
</dbReference>
<feature type="lipid moiety-binding region" description="S-diacylglycerol cysteine" evidence="7">
    <location>
        <position position="20"/>
    </location>
</feature>
<evidence type="ECO:0000256" key="4">
    <source>
        <dbReference type="ARBA" id="ARBA00023139"/>
    </source>
</evidence>
<keyword evidence="5 6" id="KW-0449">Lipoprotein</keyword>
<dbReference type="PIRSF" id="PIRSF002854">
    <property type="entry name" value="MetQ"/>
    <property type="match status" value="1"/>
</dbReference>
<dbReference type="PANTHER" id="PTHR30429">
    <property type="entry name" value="D-METHIONINE-BINDING LIPOPROTEIN METQ"/>
    <property type="match status" value="1"/>
</dbReference>
<dbReference type="PANTHER" id="PTHR30429:SF0">
    <property type="entry name" value="METHIONINE-BINDING LIPOPROTEIN METQ"/>
    <property type="match status" value="1"/>
</dbReference>
<reference evidence="8 9" key="1">
    <citation type="submission" date="2016-12" db="EMBL/GenBank/DDBJ databases">
        <title>Complete genome sequence of Clostridium kluyveri JZZ isolated from the pit mud of a Chinese flavor liquor-making factory.</title>
        <authorList>
            <person name="Wang Y."/>
        </authorList>
    </citation>
    <scope>NUCLEOTIDE SEQUENCE [LARGE SCALE GENOMIC DNA]</scope>
    <source>
        <strain evidence="8 9">JZZ</strain>
    </source>
</reference>
<dbReference type="PROSITE" id="PS51257">
    <property type="entry name" value="PROKAR_LIPOPROTEIN"/>
    <property type="match status" value="1"/>
</dbReference>
<comment type="subcellular location">
    <subcellularLocation>
        <location evidence="1">Membrane</location>
        <topology evidence="1">Lipid-anchor</topology>
    </subcellularLocation>
</comment>